<keyword evidence="3" id="KW-1185">Reference proteome</keyword>
<dbReference type="EMBL" id="JACEIK010002062">
    <property type="protein sequence ID" value="MCD9558807.1"/>
    <property type="molecule type" value="Genomic_DNA"/>
</dbReference>
<accession>A0ABS8UL39</accession>
<organism evidence="2 3">
    <name type="scientific">Datura stramonium</name>
    <name type="common">Jimsonweed</name>
    <name type="synonym">Common thornapple</name>
    <dbReference type="NCBI Taxonomy" id="4076"/>
    <lineage>
        <taxon>Eukaryota</taxon>
        <taxon>Viridiplantae</taxon>
        <taxon>Streptophyta</taxon>
        <taxon>Embryophyta</taxon>
        <taxon>Tracheophyta</taxon>
        <taxon>Spermatophyta</taxon>
        <taxon>Magnoliopsida</taxon>
        <taxon>eudicotyledons</taxon>
        <taxon>Gunneridae</taxon>
        <taxon>Pentapetalae</taxon>
        <taxon>asterids</taxon>
        <taxon>lamiids</taxon>
        <taxon>Solanales</taxon>
        <taxon>Solanaceae</taxon>
        <taxon>Solanoideae</taxon>
        <taxon>Datureae</taxon>
        <taxon>Datura</taxon>
    </lineage>
</organism>
<evidence type="ECO:0000313" key="2">
    <source>
        <dbReference type="EMBL" id="MCD9558807.1"/>
    </source>
</evidence>
<comment type="caution">
    <text evidence="2">The sequence shown here is derived from an EMBL/GenBank/DDBJ whole genome shotgun (WGS) entry which is preliminary data.</text>
</comment>
<sequence>MANSHSVTGGEAQQLTGHLGVKRCFGAGRESGTKSRQTLNTRNDLKITRVKSSGAESHLTLRKGARKTILVNAIRTGCLSQQSDLPMLLSAAEELKGSVFECRDQERGSRARVLYKILK</sequence>
<proteinExistence type="predicted"/>
<gene>
    <name evidence="2" type="ORF">HAX54_016427</name>
</gene>
<evidence type="ECO:0000256" key="1">
    <source>
        <dbReference type="SAM" id="MobiDB-lite"/>
    </source>
</evidence>
<evidence type="ECO:0000313" key="3">
    <source>
        <dbReference type="Proteomes" id="UP000823775"/>
    </source>
</evidence>
<dbReference type="Proteomes" id="UP000823775">
    <property type="component" value="Unassembled WGS sequence"/>
</dbReference>
<reference evidence="2 3" key="1">
    <citation type="journal article" date="2021" name="BMC Genomics">
        <title>Datura genome reveals duplications of psychoactive alkaloid biosynthetic genes and high mutation rate following tissue culture.</title>
        <authorList>
            <person name="Rajewski A."/>
            <person name="Carter-House D."/>
            <person name="Stajich J."/>
            <person name="Litt A."/>
        </authorList>
    </citation>
    <scope>NUCLEOTIDE SEQUENCE [LARGE SCALE GENOMIC DNA]</scope>
    <source>
        <strain evidence="2">AR-01</strain>
    </source>
</reference>
<name>A0ABS8UL39_DATST</name>
<feature type="region of interest" description="Disordered" evidence="1">
    <location>
        <begin position="26"/>
        <end position="46"/>
    </location>
</feature>
<protein>
    <submittedName>
        <fullName evidence="2">Uncharacterized protein</fullName>
    </submittedName>
</protein>